<evidence type="ECO:0000313" key="9">
    <source>
        <dbReference type="EMBL" id="RRD92873.1"/>
    </source>
</evidence>
<dbReference type="RefSeq" id="WP_125238301.1">
    <property type="nucleotide sequence ID" value="NZ_CALZWP010000039.1"/>
</dbReference>
<dbReference type="EMBL" id="RQYF01000005">
    <property type="protein sequence ID" value="RRD92873.1"/>
    <property type="molecule type" value="Genomic_DNA"/>
</dbReference>
<keyword evidence="3 6" id="KW-0732">Signal</keyword>
<keyword evidence="4" id="KW-0472">Membrane</keyword>
<reference evidence="9 10" key="1">
    <citation type="submission" date="2018-11" db="EMBL/GenBank/DDBJ databases">
        <title>Genomes From Bacteria Associated with the Canine Oral Cavity: a Test Case for Automated Genome-Based Taxonomic Assignment.</title>
        <authorList>
            <person name="Coil D.A."/>
            <person name="Jospin G."/>
            <person name="Darling A.E."/>
            <person name="Wallis C."/>
            <person name="Davis I.J."/>
            <person name="Harris S."/>
            <person name="Eisen J.A."/>
            <person name="Holcombe L.J."/>
            <person name="O'Flynn C."/>
        </authorList>
    </citation>
    <scope>NUCLEOTIDE SEQUENCE [LARGE SCALE GENOMIC DNA]</scope>
    <source>
        <strain evidence="9 10">OH1047_COT-310</strain>
    </source>
</reference>
<keyword evidence="10" id="KW-1185">Reference proteome</keyword>
<dbReference type="Pfam" id="PF07980">
    <property type="entry name" value="SusD_RagB"/>
    <property type="match status" value="1"/>
</dbReference>
<evidence type="ECO:0000256" key="2">
    <source>
        <dbReference type="ARBA" id="ARBA00006275"/>
    </source>
</evidence>
<protein>
    <submittedName>
        <fullName evidence="9">RagB/SusD family nutrient uptake outer membrane protein</fullName>
    </submittedName>
</protein>
<dbReference type="InterPro" id="IPR012944">
    <property type="entry name" value="SusD_RagB_dom"/>
</dbReference>
<comment type="caution">
    <text evidence="9">The sequence shown here is derived from an EMBL/GenBank/DDBJ whole genome shotgun (WGS) entry which is preliminary data.</text>
</comment>
<dbReference type="Gene3D" id="1.25.40.390">
    <property type="match status" value="1"/>
</dbReference>
<proteinExistence type="inferred from homology"/>
<dbReference type="GO" id="GO:0009279">
    <property type="term" value="C:cell outer membrane"/>
    <property type="evidence" value="ECO:0007669"/>
    <property type="project" value="UniProtKB-SubCell"/>
</dbReference>
<evidence type="ECO:0000256" key="1">
    <source>
        <dbReference type="ARBA" id="ARBA00004442"/>
    </source>
</evidence>
<evidence type="ECO:0000313" key="10">
    <source>
        <dbReference type="Proteomes" id="UP000279562"/>
    </source>
</evidence>
<dbReference type="SUPFAM" id="SSF48452">
    <property type="entry name" value="TPR-like"/>
    <property type="match status" value="1"/>
</dbReference>
<comment type="subcellular location">
    <subcellularLocation>
        <location evidence="1">Cell outer membrane</location>
    </subcellularLocation>
</comment>
<comment type="similarity">
    <text evidence="2">Belongs to the SusD family.</text>
</comment>
<accession>A0A3P2AGU6</accession>
<dbReference type="InterPro" id="IPR011990">
    <property type="entry name" value="TPR-like_helical_dom_sf"/>
</dbReference>
<dbReference type="AlphaFoldDB" id="A0A3P2AGU6"/>
<evidence type="ECO:0000256" key="6">
    <source>
        <dbReference type="SAM" id="SignalP"/>
    </source>
</evidence>
<feature type="signal peptide" evidence="6">
    <location>
        <begin position="1"/>
        <end position="21"/>
    </location>
</feature>
<dbReference type="Proteomes" id="UP000279562">
    <property type="component" value="Unassembled WGS sequence"/>
</dbReference>
<evidence type="ECO:0000256" key="4">
    <source>
        <dbReference type="ARBA" id="ARBA00023136"/>
    </source>
</evidence>
<feature type="chain" id="PRO_5018282832" evidence="6">
    <location>
        <begin position="22"/>
        <end position="609"/>
    </location>
</feature>
<feature type="domain" description="SusD-like N-terminal" evidence="8">
    <location>
        <begin position="22"/>
        <end position="241"/>
    </location>
</feature>
<organism evidence="9 10">
    <name type="scientific">Prevotella heparinolytica</name>
    <dbReference type="NCBI Taxonomy" id="28113"/>
    <lineage>
        <taxon>Bacteria</taxon>
        <taxon>Pseudomonadati</taxon>
        <taxon>Bacteroidota</taxon>
        <taxon>Bacteroidia</taxon>
        <taxon>Bacteroidales</taxon>
        <taxon>Bacteroidaceae</taxon>
        <taxon>Bacteroides</taxon>
    </lineage>
</organism>
<evidence type="ECO:0000259" key="8">
    <source>
        <dbReference type="Pfam" id="PF14322"/>
    </source>
</evidence>
<evidence type="ECO:0000256" key="5">
    <source>
        <dbReference type="ARBA" id="ARBA00023237"/>
    </source>
</evidence>
<sequence>MKKYIKYMTVALLAVNFTACSDFLDKEVDLALGPEDVFNKFENTRGNLANIYSYLPDAFAGYNDGQFLGASRDCMTDNAISFWNVHRYHAVLADSYSATNHWFAQNYWEKNFRGIRAANTFLTYAKESVIKNKETDNDDNRLYDRYVAEAKLLRAIFHFDLVSYFGAIPILGENEEGKPIIFDYTNPEAMNQPRTDAAEALQWIADECDKVKDVLPFRYKQEDLNWGRLNGASAYALKARALLYRASALNNPSNDKSRWQAAADAATAFFAKNNQQSNPYRLYTTADNNPEKNYYECFVSDPTPPHLNNEFILCRSEWTNTREIELFLTPCGFSGSANAVGRTNPTQNLVDSYETINGKPIDQDPSYDPQNPYANRDPRLEQTILHHGSIWGDANESEEREVDITYGSGKDYKALHGGTVTGYYTKKFLHNMSFKSPKLYTHACPIFRYAEVLLNAAEAVNEAQGPDNAYQYVNQVRARVGMPAYKGMTQEQLRERIRNERRIELCFEDHRFFDERRWKLFEGKSASNERNEPRYKQVYNIYGVQVNPGSSTIYTYGSSDLYKARAFSSPKNYYFPIPDAEIKRLPKLKQNAGWELTASSETENTTTEQ</sequence>
<feature type="domain" description="RagB/SusD" evidence="7">
    <location>
        <begin position="335"/>
        <end position="594"/>
    </location>
</feature>
<dbReference type="InterPro" id="IPR033985">
    <property type="entry name" value="SusD-like_N"/>
</dbReference>
<dbReference type="Pfam" id="PF14322">
    <property type="entry name" value="SusD-like_3"/>
    <property type="match status" value="1"/>
</dbReference>
<evidence type="ECO:0000259" key="7">
    <source>
        <dbReference type="Pfam" id="PF07980"/>
    </source>
</evidence>
<evidence type="ECO:0000256" key="3">
    <source>
        <dbReference type="ARBA" id="ARBA00022729"/>
    </source>
</evidence>
<name>A0A3P2AGU6_9BACE</name>
<keyword evidence="5" id="KW-0998">Cell outer membrane</keyword>
<gene>
    <name evidence="9" type="ORF">EII33_01990</name>
</gene>